<dbReference type="Gene3D" id="3.40.50.1000">
    <property type="entry name" value="HAD superfamily/HAD-like"/>
    <property type="match status" value="1"/>
</dbReference>
<evidence type="ECO:0000313" key="1">
    <source>
        <dbReference type="EMBL" id="CAD8839685.1"/>
    </source>
</evidence>
<gene>
    <name evidence="1" type="ORF">NSCI0253_LOCUS14033</name>
</gene>
<dbReference type="InterPro" id="IPR023214">
    <property type="entry name" value="HAD_sf"/>
</dbReference>
<name>A0A7S1A2G0_NOCSC</name>
<accession>A0A7S1A2G0</accession>
<dbReference type="AlphaFoldDB" id="A0A7S1A2G0"/>
<protein>
    <submittedName>
        <fullName evidence="1">Uncharacterized protein</fullName>
    </submittedName>
</protein>
<reference evidence="1" key="1">
    <citation type="submission" date="2021-01" db="EMBL/GenBank/DDBJ databases">
        <authorList>
            <person name="Corre E."/>
            <person name="Pelletier E."/>
            <person name="Niang G."/>
            <person name="Scheremetjew M."/>
            <person name="Finn R."/>
            <person name="Kale V."/>
            <person name="Holt S."/>
            <person name="Cochrane G."/>
            <person name="Meng A."/>
            <person name="Brown T."/>
            <person name="Cohen L."/>
        </authorList>
    </citation>
    <scope>NUCLEOTIDE SEQUENCE</scope>
</reference>
<sequence>MPMKLAVFDFDCTLSVFHVFNSLIGETSRIPPPYASTEVGQMKRVNELDQGGAFTLQVFGGEQRVRLLTDVLQELHRNGVTCVVCTKGLIGPVRKLLANSGLLRHFKDVYGRIGETYGVTPYDQSVSMSWMDLDRMYLGAQKNADWTSKSEVVQTLLASHRAQPQEAVIIDDDVKEITSCRGVCQTVHVSGGQGLGLSEWRQLQSLVGMASPFAAHGRQDPSFGGSMRAPVANGQIPGAFPRTNSQLVPGMSFVPPPFATPPAYPAGYQQNVHGHQGMRSVNNEYDVDEEDSDAEGGCIKCSIM</sequence>
<dbReference type="EMBL" id="HBFQ01020018">
    <property type="protein sequence ID" value="CAD8839685.1"/>
    <property type="molecule type" value="Transcribed_RNA"/>
</dbReference>
<proteinExistence type="predicted"/>
<organism evidence="1">
    <name type="scientific">Noctiluca scintillans</name>
    <name type="common">Sea sparkle</name>
    <name type="synonym">Red tide dinoflagellate</name>
    <dbReference type="NCBI Taxonomy" id="2966"/>
    <lineage>
        <taxon>Eukaryota</taxon>
        <taxon>Sar</taxon>
        <taxon>Alveolata</taxon>
        <taxon>Dinophyceae</taxon>
        <taxon>Noctilucales</taxon>
        <taxon>Noctilucaceae</taxon>
        <taxon>Noctiluca</taxon>
    </lineage>
</organism>
<dbReference type="SUPFAM" id="SSF56784">
    <property type="entry name" value="HAD-like"/>
    <property type="match status" value="1"/>
</dbReference>
<dbReference type="InterPro" id="IPR036412">
    <property type="entry name" value="HAD-like_sf"/>
</dbReference>